<evidence type="ECO:0000313" key="3">
    <source>
        <dbReference type="Proteomes" id="UP000019375"/>
    </source>
</evidence>
<proteinExistence type="predicted"/>
<dbReference type="Gene3D" id="3.40.50.880">
    <property type="match status" value="1"/>
</dbReference>
<dbReference type="CDD" id="cd01741">
    <property type="entry name" value="GATase1_1"/>
    <property type="match status" value="1"/>
</dbReference>
<dbReference type="InterPro" id="IPR017926">
    <property type="entry name" value="GATASE"/>
</dbReference>
<dbReference type="PANTHER" id="PTHR42695">
    <property type="entry name" value="GLUTAMINE AMIDOTRANSFERASE YLR126C-RELATED"/>
    <property type="match status" value="1"/>
</dbReference>
<dbReference type="InterPro" id="IPR044992">
    <property type="entry name" value="ChyE-like"/>
</dbReference>
<dbReference type="OrthoDB" id="92161at2759"/>
<accession>A0A8J2TBC3</accession>
<dbReference type="GO" id="GO:0005634">
    <property type="term" value="C:nucleus"/>
    <property type="evidence" value="ECO:0007669"/>
    <property type="project" value="TreeGrafter"/>
</dbReference>
<dbReference type="InterPro" id="IPR029062">
    <property type="entry name" value="Class_I_gatase-like"/>
</dbReference>
<reference evidence="3" key="1">
    <citation type="journal article" date="2013" name="Genome Announc.">
        <title>Genome sequence of the food spoilage yeast Zygosaccharomyces bailii CLIB 213(T).</title>
        <authorList>
            <person name="Galeote V."/>
            <person name="Bigey F."/>
            <person name="Devillers H."/>
            <person name="Neuveglise C."/>
            <person name="Dequin S."/>
        </authorList>
    </citation>
    <scope>NUCLEOTIDE SEQUENCE [LARGE SCALE GENOMIC DNA]</scope>
    <source>
        <strain evidence="3">CLIB 213 / ATCC 58445 / CBS 680 / CCRC 21525 / NBRC 1098 / NCYC 1416 / NRRL Y-2227</strain>
    </source>
</reference>
<dbReference type="PROSITE" id="PS51273">
    <property type="entry name" value="GATASE_TYPE_1"/>
    <property type="match status" value="1"/>
</dbReference>
<protein>
    <submittedName>
        <fullName evidence="2">ZYBA0S16-00122g1_1</fullName>
    </submittedName>
</protein>
<sequence length="258" mass="28943">MTLAKKIVIFNADTAKPYLEKHWGDFSDMAIEMLESSRGETPLVEYVTYQVCLNEFPVIDDLKSPDVIGIYITGSVQDSFSNSVKWIVKLREMMSIILQDENFPPVAGVCFGHQIVAASLGYKVDRNAAGLEIGVVPVHLTPEAIELGIFQDDRNVTRTIFLSEVHGDVVYEVPEGFTNLGFTEKCSVQGLYKKNRVLTVQGHPEFSTDVDLLIMHHNMEAGLVSFEKYTEIEERSRRSKNQGPLVAKGLWKLFNGII</sequence>
<dbReference type="Proteomes" id="UP000019375">
    <property type="component" value="Unassembled WGS sequence"/>
</dbReference>
<evidence type="ECO:0000313" key="2">
    <source>
        <dbReference type="EMBL" id="CDF91922.1"/>
    </source>
</evidence>
<organism evidence="2 3">
    <name type="scientific">Zygosaccharomyces bailii (strain CLIB 213 / ATCC 58445 / CBS 680 / BCRC 21525 / NBRC 1098 / NCYC 1416 / NRRL Y-2227)</name>
    <dbReference type="NCBI Taxonomy" id="1333698"/>
    <lineage>
        <taxon>Eukaryota</taxon>
        <taxon>Fungi</taxon>
        <taxon>Dikarya</taxon>
        <taxon>Ascomycota</taxon>
        <taxon>Saccharomycotina</taxon>
        <taxon>Saccharomycetes</taxon>
        <taxon>Saccharomycetales</taxon>
        <taxon>Saccharomycetaceae</taxon>
        <taxon>Zygosaccharomyces</taxon>
    </lineage>
</organism>
<dbReference type="Pfam" id="PF00117">
    <property type="entry name" value="GATase"/>
    <property type="match status" value="1"/>
</dbReference>
<keyword evidence="3" id="KW-1185">Reference proteome</keyword>
<name>A0A8J2TBC3_ZYGB2</name>
<dbReference type="EMBL" id="HG316469">
    <property type="protein sequence ID" value="CDF91922.1"/>
    <property type="molecule type" value="Genomic_DNA"/>
</dbReference>
<dbReference type="AlphaFoldDB" id="A0A8J2TBC3"/>
<feature type="domain" description="Glutamine amidotransferase" evidence="1">
    <location>
        <begin position="93"/>
        <end position="208"/>
    </location>
</feature>
<dbReference type="SUPFAM" id="SSF52317">
    <property type="entry name" value="Class I glutamine amidotransferase-like"/>
    <property type="match status" value="1"/>
</dbReference>
<gene>
    <name evidence="2" type="ORF">BN860_00122g</name>
</gene>
<dbReference type="PANTHER" id="PTHR42695:SF5">
    <property type="entry name" value="GLUTAMINE AMIDOTRANSFERASE YLR126C-RELATED"/>
    <property type="match status" value="1"/>
</dbReference>
<evidence type="ECO:0000259" key="1">
    <source>
        <dbReference type="Pfam" id="PF00117"/>
    </source>
</evidence>
<dbReference type="GO" id="GO:0005829">
    <property type="term" value="C:cytosol"/>
    <property type="evidence" value="ECO:0007669"/>
    <property type="project" value="TreeGrafter"/>
</dbReference>